<feature type="domain" description="BON" evidence="2">
    <location>
        <begin position="123"/>
        <end position="191"/>
    </location>
</feature>
<accession>A0A2R8AEY1</accession>
<dbReference type="AlphaFoldDB" id="A0A2R8AEY1"/>
<dbReference type="Proteomes" id="UP000244932">
    <property type="component" value="Unassembled WGS sequence"/>
</dbReference>
<dbReference type="OrthoDB" id="8479706at2"/>
<sequence>MIKPISTATIALCCALLASGCGPVLVGGVAAGALSSAQIRSTGEAATDVEIDLRINDALFQESAELSRQVSVTVWEGRVVLLGAVPNEAAKARAGAIAQGVRDVRDVSNQISIADRTISGIATDVRIANSIRLLVGQDPDVSLLNYDVEVVNSVAHIMGIAQSEAELRKITQIAASVSGVREVVSHALFADDPRRRI</sequence>
<feature type="signal peptide" evidence="1">
    <location>
        <begin position="1"/>
        <end position="26"/>
    </location>
</feature>
<dbReference type="PANTHER" id="PTHR34606">
    <property type="entry name" value="BON DOMAIN-CONTAINING PROTEIN"/>
    <property type="match status" value="1"/>
</dbReference>
<dbReference type="Gene3D" id="3.40.1520.20">
    <property type="match status" value="1"/>
</dbReference>
<proteinExistence type="predicted"/>
<dbReference type="PROSITE" id="PS50914">
    <property type="entry name" value="BON"/>
    <property type="match status" value="2"/>
</dbReference>
<gene>
    <name evidence="3" type="ORF">POI8812_03099</name>
</gene>
<name>A0A2R8AEY1_9RHOB</name>
<evidence type="ECO:0000313" key="4">
    <source>
        <dbReference type="Proteomes" id="UP000244932"/>
    </source>
</evidence>
<keyword evidence="4" id="KW-1185">Reference proteome</keyword>
<reference evidence="3 4" key="1">
    <citation type="submission" date="2018-03" db="EMBL/GenBank/DDBJ databases">
        <authorList>
            <person name="Keele B.F."/>
        </authorList>
    </citation>
    <scope>NUCLEOTIDE SEQUENCE [LARGE SCALE GENOMIC DNA]</scope>
    <source>
        <strain evidence="3 4">CeCT 8812</strain>
    </source>
</reference>
<feature type="domain" description="BON" evidence="2">
    <location>
        <begin position="47"/>
        <end position="115"/>
    </location>
</feature>
<dbReference type="PROSITE" id="PS51257">
    <property type="entry name" value="PROKAR_LIPOPROTEIN"/>
    <property type="match status" value="1"/>
</dbReference>
<dbReference type="EMBL" id="OMKW01000004">
    <property type="protein sequence ID" value="SPF30756.1"/>
    <property type="molecule type" value="Genomic_DNA"/>
</dbReference>
<dbReference type="InterPro" id="IPR014004">
    <property type="entry name" value="Transpt-assoc_nodulatn_dom_bac"/>
</dbReference>
<evidence type="ECO:0000259" key="2">
    <source>
        <dbReference type="PROSITE" id="PS50914"/>
    </source>
</evidence>
<dbReference type="Pfam" id="PF04972">
    <property type="entry name" value="BON"/>
    <property type="match status" value="2"/>
</dbReference>
<dbReference type="RefSeq" id="WP_108783463.1">
    <property type="nucleotide sequence ID" value="NZ_OMKW01000004.1"/>
</dbReference>
<feature type="chain" id="PRO_5015359447" description="BON domain-containing protein" evidence="1">
    <location>
        <begin position="27"/>
        <end position="197"/>
    </location>
</feature>
<organism evidence="3 4">
    <name type="scientific">Pontivivens insulae</name>
    <dbReference type="NCBI Taxonomy" id="1639689"/>
    <lineage>
        <taxon>Bacteria</taxon>
        <taxon>Pseudomonadati</taxon>
        <taxon>Pseudomonadota</taxon>
        <taxon>Alphaproteobacteria</taxon>
        <taxon>Rhodobacterales</taxon>
        <taxon>Paracoccaceae</taxon>
        <taxon>Pontivivens</taxon>
    </lineage>
</organism>
<protein>
    <recommendedName>
        <fullName evidence="2">BON domain-containing protein</fullName>
    </recommendedName>
</protein>
<evidence type="ECO:0000313" key="3">
    <source>
        <dbReference type="EMBL" id="SPF30756.1"/>
    </source>
</evidence>
<dbReference type="InterPro" id="IPR051686">
    <property type="entry name" value="Lipoprotein_DolP"/>
</dbReference>
<keyword evidence="1" id="KW-0732">Signal</keyword>
<dbReference type="SMART" id="SM00749">
    <property type="entry name" value="BON"/>
    <property type="match status" value="2"/>
</dbReference>
<evidence type="ECO:0000256" key="1">
    <source>
        <dbReference type="SAM" id="SignalP"/>
    </source>
</evidence>
<dbReference type="InterPro" id="IPR007055">
    <property type="entry name" value="BON_dom"/>
</dbReference>
<dbReference type="PANTHER" id="PTHR34606:SF15">
    <property type="entry name" value="BON DOMAIN-CONTAINING PROTEIN"/>
    <property type="match status" value="1"/>
</dbReference>